<evidence type="ECO:0000313" key="4">
    <source>
        <dbReference type="Proteomes" id="UP001165367"/>
    </source>
</evidence>
<dbReference type="EMBL" id="JAKLTR010000015">
    <property type="protein sequence ID" value="MCG2616868.1"/>
    <property type="molecule type" value="Genomic_DNA"/>
</dbReference>
<dbReference type="Pfam" id="PF03372">
    <property type="entry name" value="Exo_endo_phos"/>
    <property type="match status" value="1"/>
</dbReference>
<reference evidence="3" key="1">
    <citation type="submission" date="2022-01" db="EMBL/GenBank/DDBJ databases">
        <authorList>
            <person name="Jo J.-H."/>
            <person name="Im W.-T."/>
        </authorList>
    </citation>
    <scope>NUCLEOTIDE SEQUENCE</scope>
    <source>
        <strain evidence="3">NA20</strain>
    </source>
</reference>
<protein>
    <submittedName>
        <fullName evidence="3">Endonuclease/exonuclease/phosphatase family protein</fullName>
    </submittedName>
</protein>
<evidence type="ECO:0000256" key="1">
    <source>
        <dbReference type="SAM" id="Phobius"/>
    </source>
</evidence>
<feature type="transmembrane region" description="Helical" evidence="1">
    <location>
        <begin position="12"/>
        <end position="33"/>
    </location>
</feature>
<dbReference type="InterPro" id="IPR005135">
    <property type="entry name" value="Endo/exonuclease/phosphatase"/>
</dbReference>
<dbReference type="RefSeq" id="WP_237875405.1">
    <property type="nucleotide sequence ID" value="NZ_JAKLTR010000015.1"/>
</dbReference>
<dbReference type="SUPFAM" id="SSF56219">
    <property type="entry name" value="DNase I-like"/>
    <property type="match status" value="1"/>
</dbReference>
<dbReference type="InterPro" id="IPR051916">
    <property type="entry name" value="GPI-anchor_lipid_remodeler"/>
</dbReference>
<keyword evidence="3" id="KW-0540">Nuclease</keyword>
<sequence length="373" mass="42118">MPVPIRRWLYRFFIAFTILISILYILVCLVPFLDAGSFWYIAVLGLGFPMLLIAMLILMIVWMIKKIKVGIVLFVVILLGWQQVSVMLGLNISQKEFVVEKTEQTLRVLSWNVSRMDEHNKEAKGGVSYRSLILDAISEQNADVVVLQEFLEPRPGQPFDMNIEALESMGYAHHYFYPTSSIWEGAVKFGMIIFSRYPIVDSAHFTFGQTPHSEGLMYADIKTPTEVVRVFSTHLESSRGSNYGYFGEPGQGSVVDRSKTVVRGLKRGYSFRNAQAEVVKMQVSASPHPVVLCGDLGDVPNSKAYFTTRGKLNDVFLEKGVGLGATFRFISPTLRLDYIFAQPKLKVTQYNRPDLPYSDHYLLVADLDLISGE</sequence>
<feature type="transmembrane region" description="Helical" evidence="1">
    <location>
        <begin position="71"/>
        <end position="92"/>
    </location>
</feature>
<keyword evidence="1" id="KW-1133">Transmembrane helix</keyword>
<dbReference type="Proteomes" id="UP001165367">
    <property type="component" value="Unassembled WGS sequence"/>
</dbReference>
<keyword evidence="1" id="KW-0472">Membrane</keyword>
<feature type="domain" description="Endonuclease/exonuclease/phosphatase" evidence="2">
    <location>
        <begin position="109"/>
        <end position="360"/>
    </location>
</feature>
<keyword evidence="4" id="KW-1185">Reference proteome</keyword>
<dbReference type="Gene3D" id="3.60.10.10">
    <property type="entry name" value="Endonuclease/exonuclease/phosphatase"/>
    <property type="match status" value="1"/>
</dbReference>
<evidence type="ECO:0000259" key="2">
    <source>
        <dbReference type="Pfam" id="PF03372"/>
    </source>
</evidence>
<dbReference type="GO" id="GO:0004519">
    <property type="term" value="F:endonuclease activity"/>
    <property type="evidence" value="ECO:0007669"/>
    <property type="project" value="UniProtKB-KW"/>
</dbReference>
<keyword evidence="3" id="KW-0378">Hydrolase</keyword>
<feature type="transmembrane region" description="Helical" evidence="1">
    <location>
        <begin position="39"/>
        <end position="64"/>
    </location>
</feature>
<keyword evidence="3" id="KW-0255">Endonuclease</keyword>
<organism evidence="3 4">
    <name type="scientific">Terrimonas ginsenosidimutans</name>
    <dbReference type="NCBI Taxonomy" id="2908004"/>
    <lineage>
        <taxon>Bacteria</taxon>
        <taxon>Pseudomonadati</taxon>
        <taxon>Bacteroidota</taxon>
        <taxon>Chitinophagia</taxon>
        <taxon>Chitinophagales</taxon>
        <taxon>Chitinophagaceae</taxon>
        <taxon>Terrimonas</taxon>
    </lineage>
</organism>
<gene>
    <name evidence="3" type="ORF">LZZ85_21405</name>
</gene>
<name>A0ABS9KX29_9BACT</name>
<dbReference type="InterPro" id="IPR036691">
    <property type="entry name" value="Endo/exonu/phosph_ase_sf"/>
</dbReference>
<dbReference type="PANTHER" id="PTHR14859">
    <property type="entry name" value="CALCOFLUOR WHITE HYPERSENSITIVE PROTEIN PRECURSOR"/>
    <property type="match status" value="1"/>
</dbReference>
<accession>A0ABS9KX29</accession>
<evidence type="ECO:0000313" key="3">
    <source>
        <dbReference type="EMBL" id="MCG2616868.1"/>
    </source>
</evidence>
<comment type="caution">
    <text evidence="3">The sequence shown here is derived from an EMBL/GenBank/DDBJ whole genome shotgun (WGS) entry which is preliminary data.</text>
</comment>
<dbReference type="CDD" id="cd09084">
    <property type="entry name" value="EEP-2"/>
    <property type="match status" value="1"/>
</dbReference>
<dbReference type="PANTHER" id="PTHR14859:SF15">
    <property type="entry name" value="ENDONUCLEASE_EXONUCLEASE_PHOSPHATASE DOMAIN-CONTAINING PROTEIN"/>
    <property type="match status" value="1"/>
</dbReference>
<proteinExistence type="predicted"/>
<keyword evidence="1" id="KW-0812">Transmembrane</keyword>